<dbReference type="EC" id="5.4.4.2" evidence="3"/>
<dbReference type="PANTHER" id="PTHR42839:SF2">
    <property type="entry name" value="ISOCHORISMATE SYNTHASE ENTC"/>
    <property type="match status" value="1"/>
</dbReference>
<organism evidence="7 8">
    <name type="scientific">Lactococcus lactis subsp. lactis</name>
    <name type="common">Streptococcus lactis</name>
    <dbReference type="NCBI Taxonomy" id="1360"/>
    <lineage>
        <taxon>Bacteria</taxon>
        <taxon>Bacillati</taxon>
        <taxon>Bacillota</taxon>
        <taxon>Bacilli</taxon>
        <taxon>Lactobacillales</taxon>
        <taxon>Streptococcaceae</taxon>
        <taxon>Lactococcus</taxon>
    </lineage>
</organism>
<proteinExistence type="inferred from homology"/>
<evidence type="ECO:0000256" key="3">
    <source>
        <dbReference type="ARBA" id="ARBA00012824"/>
    </source>
</evidence>
<comment type="similarity">
    <text evidence="2">Belongs to the isochorismate synthase family.</text>
</comment>
<dbReference type="Gene3D" id="3.60.120.10">
    <property type="entry name" value="Anthranilate synthase"/>
    <property type="match status" value="1"/>
</dbReference>
<protein>
    <recommendedName>
        <fullName evidence="3">isochorismate synthase</fullName>
        <ecNumber evidence="3">5.4.4.2</ecNumber>
    </recommendedName>
    <alternativeName>
        <fullName evidence="5">Isochorismate mutase</fullName>
    </alternativeName>
</protein>
<dbReference type="EMBL" id="BBSI01000017">
    <property type="protein sequence ID" value="GAM79735.1"/>
    <property type="molecule type" value="Genomic_DNA"/>
</dbReference>
<dbReference type="InterPro" id="IPR004561">
    <property type="entry name" value="IsoChor_synthase"/>
</dbReference>
<dbReference type="PANTHER" id="PTHR42839">
    <property type="entry name" value="ISOCHORISMATE SYNTHASE ENTC"/>
    <property type="match status" value="1"/>
</dbReference>
<evidence type="ECO:0000313" key="8">
    <source>
        <dbReference type="Proteomes" id="UP000031847"/>
    </source>
</evidence>
<dbReference type="Proteomes" id="UP000031847">
    <property type="component" value="Unassembled WGS sequence"/>
</dbReference>
<dbReference type="AlphaFoldDB" id="A0A0B8QJ00"/>
<reference evidence="7 8" key="1">
    <citation type="submission" date="2015-01" db="EMBL/GenBank/DDBJ databases">
        <title>Lactococcus lactis subsp.lactis JCM 5805 whole genome shotgun sequence.</title>
        <authorList>
            <person name="Fujii T."/>
            <person name="Tomita Y."/>
            <person name="Ikushima S."/>
            <person name="Fujiwara D."/>
        </authorList>
    </citation>
    <scope>NUCLEOTIDE SEQUENCE [LARGE SCALE GENOMIC DNA]</scope>
    <source>
        <strain evidence="7 8">JCM 5805</strain>
    </source>
</reference>
<name>A0A0B8QJ00_LACLL</name>
<evidence type="ECO:0000256" key="1">
    <source>
        <dbReference type="ARBA" id="ARBA00000799"/>
    </source>
</evidence>
<evidence type="ECO:0000259" key="6">
    <source>
        <dbReference type="Pfam" id="PF00425"/>
    </source>
</evidence>
<dbReference type="GO" id="GO:0008909">
    <property type="term" value="F:isochorismate synthase activity"/>
    <property type="evidence" value="ECO:0007669"/>
    <property type="project" value="UniProtKB-EC"/>
</dbReference>
<dbReference type="InterPro" id="IPR005801">
    <property type="entry name" value="ADC_synthase"/>
</dbReference>
<sequence>MKICNFRAHYSSTMLSYVIIFLVEKMNYIKINLKLNNPLAFWANFSESERFFWFEPQKETFVIGCERLKAIDLEHDKFSDYPYLFHSQTFFDDIKGELWENFGGETIAFKHYFVVNKENSYTLTCDSPREIPEITIPKFKHQLTEKASDFSAWQELFYAIQKNFADGKSRKIVASRELEFTSQTSFELESIIQNLLDNNPNAFIFAYQKGKRIFLGASPEILVQKENDQLLSYALAGTFPKTMENAGQKLLTDPKNLLEHDIVVQKIKRNLLEKAETVTVGTTELMELKNVYHLRTILSAKNSELSLIDWTKQLHPTPALGGEPRHEALEFLRKHENHKRGLYAAPLGLIDSKGNGTMIVGIRSALIVDKKLYAYAGCGIIPSSDALEEFRETKVKLKTILEAL</sequence>
<keyword evidence="4" id="KW-0413">Isomerase</keyword>
<comment type="catalytic activity">
    <reaction evidence="1">
        <text>chorismate = isochorismate</text>
        <dbReference type="Rhea" id="RHEA:18985"/>
        <dbReference type="ChEBI" id="CHEBI:29748"/>
        <dbReference type="ChEBI" id="CHEBI:29780"/>
        <dbReference type="EC" id="5.4.4.2"/>
    </reaction>
</comment>
<evidence type="ECO:0000256" key="4">
    <source>
        <dbReference type="ARBA" id="ARBA00023235"/>
    </source>
</evidence>
<evidence type="ECO:0000256" key="2">
    <source>
        <dbReference type="ARBA" id="ARBA00005297"/>
    </source>
</evidence>
<feature type="domain" description="Chorismate-utilising enzyme C-terminal" evidence="6">
    <location>
        <begin position="151"/>
        <end position="396"/>
    </location>
</feature>
<dbReference type="InterPro" id="IPR015890">
    <property type="entry name" value="Chorismate_C"/>
</dbReference>
<evidence type="ECO:0000313" key="7">
    <source>
        <dbReference type="EMBL" id="GAM79735.1"/>
    </source>
</evidence>
<comment type="caution">
    <text evidence="7">The sequence shown here is derived from an EMBL/GenBank/DDBJ whole genome shotgun (WGS) entry which is preliminary data.</text>
</comment>
<dbReference type="Pfam" id="PF00425">
    <property type="entry name" value="Chorismate_bind"/>
    <property type="match status" value="1"/>
</dbReference>
<gene>
    <name evidence="7" type="ORF">JCM5805K_0843</name>
</gene>
<evidence type="ECO:0000256" key="5">
    <source>
        <dbReference type="ARBA" id="ARBA00041564"/>
    </source>
</evidence>
<dbReference type="NCBIfam" id="TIGR00543">
    <property type="entry name" value="isochor_syn"/>
    <property type="match status" value="1"/>
</dbReference>
<accession>A0A0B8QJ00</accession>
<dbReference type="SUPFAM" id="SSF56322">
    <property type="entry name" value="ADC synthase"/>
    <property type="match status" value="1"/>
</dbReference>